<organism evidence="1 2">
    <name type="scientific">Steinernema carpocapsae</name>
    <name type="common">Entomopathogenic nematode</name>
    <dbReference type="NCBI Taxonomy" id="34508"/>
    <lineage>
        <taxon>Eukaryota</taxon>
        <taxon>Metazoa</taxon>
        <taxon>Ecdysozoa</taxon>
        <taxon>Nematoda</taxon>
        <taxon>Chromadorea</taxon>
        <taxon>Rhabditida</taxon>
        <taxon>Tylenchina</taxon>
        <taxon>Panagrolaimomorpha</taxon>
        <taxon>Strongyloidoidea</taxon>
        <taxon>Steinernematidae</taxon>
        <taxon>Steinernema</taxon>
    </lineage>
</organism>
<name>A0A4U5LVT6_STECR</name>
<dbReference type="EMBL" id="AZBU02000011">
    <property type="protein sequence ID" value="TKR60262.1"/>
    <property type="molecule type" value="Genomic_DNA"/>
</dbReference>
<proteinExistence type="predicted"/>
<gene>
    <name evidence="1" type="ORF">L596_027537</name>
</gene>
<reference evidence="1 2" key="2">
    <citation type="journal article" date="2019" name="G3 (Bethesda)">
        <title>Hybrid Assembly of the Genome of the Entomopathogenic Nematode Steinernema carpocapsae Identifies the X-Chromosome.</title>
        <authorList>
            <person name="Serra L."/>
            <person name="Macchietto M."/>
            <person name="Macias-Munoz A."/>
            <person name="McGill C.J."/>
            <person name="Rodriguez I.M."/>
            <person name="Rodriguez B."/>
            <person name="Murad R."/>
            <person name="Mortazavi A."/>
        </authorList>
    </citation>
    <scope>NUCLEOTIDE SEQUENCE [LARGE SCALE GENOMIC DNA]</scope>
    <source>
        <strain evidence="1 2">ALL</strain>
    </source>
</reference>
<dbReference type="Proteomes" id="UP000298663">
    <property type="component" value="Unassembled WGS sequence"/>
</dbReference>
<protein>
    <submittedName>
        <fullName evidence="1">Uncharacterized protein</fullName>
    </submittedName>
</protein>
<dbReference type="AlphaFoldDB" id="A0A4U5LVT6"/>
<accession>A0A4U5LVT6</accession>
<sequence length="75" mass="8589">MQIILSIARNGSHPLQIYENSITENLLVSGNCFLKQAKVSFSGYQFLRLSRVEEVTLIPHDLKLSKRRMNEELIG</sequence>
<comment type="caution">
    <text evidence="1">The sequence shown here is derived from an EMBL/GenBank/DDBJ whole genome shotgun (WGS) entry which is preliminary data.</text>
</comment>
<keyword evidence="2" id="KW-1185">Reference proteome</keyword>
<reference evidence="1 2" key="1">
    <citation type="journal article" date="2015" name="Genome Biol.">
        <title>Comparative genomics of Steinernema reveals deeply conserved gene regulatory networks.</title>
        <authorList>
            <person name="Dillman A.R."/>
            <person name="Macchietto M."/>
            <person name="Porter C.F."/>
            <person name="Rogers A."/>
            <person name="Williams B."/>
            <person name="Antoshechkin I."/>
            <person name="Lee M.M."/>
            <person name="Goodwin Z."/>
            <person name="Lu X."/>
            <person name="Lewis E.E."/>
            <person name="Goodrich-Blair H."/>
            <person name="Stock S.P."/>
            <person name="Adams B.J."/>
            <person name="Sternberg P.W."/>
            <person name="Mortazavi A."/>
        </authorList>
    </citation>
    <scope>NUCLEOTIDE SEQUENCE [LARGE SCALE GENOMIC DNA]</scope>
    <source>
        <strain evidence="1 2">ALL</strain>
    </source>
</reference>
<evidence type="ECO:0000313" key="2">
    <source>
        <dbReference type="Proteomes" id="UP000298663"/>
    </source>
</evidence>
<evidence type="ECO:0000313" key="1">
    <source>
        <dbReference type="EMBL" id="TKR60262.1"/>
    </source>
</evidence>